<keyword evidence="6" id="KW-0812">Transmembrane</keyword>
<name>A0A4Y8KS72_9MICO</name>
<evidence type="ECO:0000256" key="2">
    <source>
        <dbReference type="ARBA" id="ARBA00004236"/>
    </source>
</evidence>
<dbReference type="InterPro" id="IPR050428">
    <property type="entry name" value="TCS_sensor_his_kinase"/>
</dbReference>
<evidence type="ECO:0000256" key="4">
    <source>
        <dbReference type="ARBA" id="ARBA00022553"/>
    </source>
</evidence>
<dbReference type="Pfam" id="PF00672">
    <property type="entry name" value="HAMP"/>
    <property type="match status" value="1"/>
</dbReference>
<keyword evidence="9" id="KW-0902">Two-component regulatory system</keyword>
<dbReference type="Gene3D" id="6.10.340.10">
    <property type="match status" value="1"/>
</dbReference>
<proteinExistence type="predicted"/>
<evidence type="ECO:0000256" key="10">
    <source>
        <dbReference type="ARBA" id="ARBA00023136"/>
    </source>
</evidence>
<dbReference type="Pfam" id="PF00512">
    <property type="entry name" value="HisKA"/>
    <property type="match status" value="1"/>
</dbReference>
<dbReference type="InterPro" id="IPR004358">
    <property type="entry name" value="Sig_transdc_His_kin-like_C"/>
</dbReference>
<dbReference type="EMBL" id="SOHQ01000031">
    <property type="protein sequence ID" value="TFD77419.1"/>
    <property type="molecule type" value="Genomic_DNA"/>
</dbReference>
<evidence type="ECO:0000256" key="6">
    <source>
        <dbReference type="ARBA" id="ARBA00022692"/>
    </source>
</evidence>
<dbReference type="PANTHER" id="PTHR45436">
    <property type="entry name" value="SENSOR HISTIDINE KINASE YKOH"/>
    <property type="match status" value="1"/>
</dbReference>
<dbReference type="PANTHER" id="PTHR45436:SF16">
    <property type="entry name" value="HISTIDINE KINASE"/>
    <property type="match status" value="1"/>
</dbReference>
<accession>A0A4Y8KS72</accession>
<dbReference type="PROSITE" id="PS50109">
    <property type="entry name" value="HIS_KIN"/>
    <property type="match status" value="1"/>
</dbReference>
<dbReference type="InterPro" id="IPR003660">
    <property type="entry name" value="HAMP_dom"/>
</dbReference>
<dbReference type="RefSeq" id="WP_134173033.1">
    <property type="nucleotide sequence ID" value="NZ_SODI01000001.1"/>
</dbReference>
<dbReference type="GO" id="GO:0000155">
    <property type="term" value="F:phosphorelay sensor kinase activity"/>
    <property type="evidence" value="ECO:0007669"/>
    <property type="project" value="InterPro"/>
</dbReference>
<dbReference type="Pfam" id="PF02518">
    <property type="entry name" value="HATPase_c"/>
    <property type="match status" value="1"/>
</dbReference>
<comment type="subcellular location">
    <subcellularLocation>
        <location evidence="2">Cell membrane</location>
    </subcellularLocation>
</comment>
<dbReference type="InterPro" id="IPR003661">
    <property type="entry name" value="HisK_dim/P_dom"/>
</dbReference>
<dbReference type="SUPFAM" id="SSF158472">
    <property type="entry name" value="HAMP domain-like"/>
    <property type="match status" value="1"/>
</dbReference>
<evidence type="ECO:0000256" key="3">
    <source>
        <dbReference type="ARBA" id="ARBA00012438"/>
    </source>
</evidence>
<comment type="caution">
    <text evidence="11">The sequence shown here is derived from an EMBL/GenBank/DDBJ whole genome shotgun (WGS) entry which is preliminary data.</text>
</comment>
<dbReference type="CDD" id="cd00082">
    <property type="entry name" value="HisKA"/>
    <property type="match status" value="1"/>
</dbReference>
<evidence type="ECO:0000256" key="5">
    <source>
        <dbReference type="ARBA" id="ARBA00022679"/>
    </source>
</evidence>
<keyword evidence="7 11" id="KW-0418">Kinase</keyword>
<evidence type="ECO:0000256" key="7">
    <source>
        <dbReference type="ARBA" id="ARBA00022777"/>
    </source>
</evidence>
<keyword evidence="10" id="KW-0472">Membrane</keyword>
<dbReference type="InterPro" id="IPR003594">
    <property type="entry name" value="HATPase_dom"/>
</dbReference>
<reference evidence="11 12" key="1">
    <citation type="submission" date="2019-03" db="EMBL/GenBank/DDBJ databases">
        <title>Genomics of glacier-inhabiting Cryobacterium strains.</title>
        <authorList>
            <person name="Liu Q."/>
            <person name="Xin Y.-H."/>
        </authorList>
    </citation>
    <scope>NUCLEOTIDE SEQUENCE [LARGE SCALE GENOMIC DNA]</scope>
    <source>
        <strain evidence="11 12">CGMCC 1.4292</strain>
    </source>
</reference>
<organism evidence="11 12">
    <name type="scientific">Cryobacterium psychrophilum</name>
    <dbReference type="NCBI Taxonomy" id="41988"/>
    <lineage>
        <taxon>Bacteria</taxon>
        <taxon>Bacillati</taxon>
        <taxon>Actinomycetota</taxon>
        <taxon>Actinomycetes</taxon>
        <taxon>Micrococcales</taxon>
        <taxon>Microbacteriaceae</taxon>
        <taxon>Cryobacterium</taxon>
    </lineage>
</organism>
<dbReference type="SMART" id="SM00388">
    <property type="entry name" value="HisKA"/>
    <property type="match status" value="1"/>
</dbReference>
<keyword evidence="4" id="KW-0597">Phosphoprotein</keyword>
<dbReference type="Gene3D" id="3.30.565.10">
    <property type="entry name" value="Histidine kinase-like ATPase, C-terminal domain"/>
    <property type="match status" value="1"/>
</dbReference>
<keyword evidence="8" id="KW-1133">Transmembrane helix</keyword>
<dbReference type="SUPFAM" id="SSF47384">
    <property type="entry name" value="Homodimeric domain of signal transducing histidine kinase"/>
    <property type="match status" value="1"/>
</dbReference>
<keyword evidence="12" id="KW-1185">Reference proteome</keyword>
<dbReference type="EC" id="2.7.13.3" evidence="3"/>
<dbReference type="SMART" id="SM00387">
    <property type="entry name" value="HATPase_c"/>
    <property type="match status" value="1"/>
</dbReference>
<dbReference type="InterPro" id="IPR005467">
    <property type="entry name" value="His_kinase_dom"/>
</dbReference>
<keyword evidence="5" id="KW-0808">Transferase</keyword>
<evidence type="ECO:0000256" key="8">
    <source>
        <dbReference type="ARBA" id="ARBA00022989"/>
    </source>
</evidence>
<dbReference type="SMART" id="SM00304">
    <property type="entry name" value="HAMP"/>
    <property type="match status" value="1"/>
</dbReference>
<dbReference type="PROSITE" id="PS50885">
    <property type="entry name" value="HAMP"/>
    <property type="match status" value="1"/>
</dbReference>
<evidence type="ECO:0000313" key="12">
    <source>
        <dbReference type="Proteomes" id="UP000298218"/>
    </source>
</evidence>
<dbReference type="Gene3D" id="1.10.287.130">
    <property type="match status" value="1"/>
</dbReference>
<dbReference type="Proteomes" id="UP000298218">
    <property type="component" value="Unassembled WGS sequence"/>
</dbReference>
<evidence type="ECO:0000313" key="11">
    <source>
        <dbReference type="EMBL" id="TFD77419.1"/>
    </source>
</evidence>
<dbReference type="PRINTS" id="PR00344">
    <property type="entry name" value="BCTRLSENSOR"/>
</dbReference>
<sequence>MSRPPVLEGEPAQAGVVIAGVSLTPYRATQDRTLLAGLGLGLGVLVVAGVSALTAWVVRRALRPVAVMAQKASEWSEHDLSHRFDLGEPRDELTQLGQVFDALLARVSRAILAEQRLSAELAHELRTPLTVVRAESELATLDPHLPREQRARFERIIESADQVLTAATTGIRSDERTVTVAPSTGLELAVPQAVAVRALAPLIENALRFSRSAISVSAVECGDLVQIRVVDDGPGLGIDPSDLFSPGIRAANGPGPGVGLGLALARRLARAAGGDVDVRPGEPRTTFVLTLPSTRPVATRSR</sequence>
<dbReference type="InterPro" id="IPR036097">
    <property type="entry name" value="HisK_dim/P_sf"/>
</dbReference>
<dbReference type="OrthoDB" id="9786919at2"/>
<dbReference type="SUPFAM" id="SSF55874">
    <property type="entry name" value="ATPase domain of HSP90 chaperone/DNA topoisomerase II/histidine kinase"/>
    <property type="match status" value="1"/>
</dbReference>
<evidence type="ECO:0000256" key="9">
    <source>
        <dbReference type="ARBA" id="ARBA00023012"/>
    </source>
</evidence>
<dbReference type="AlphaFoldDB" id="A0A4Y8KS72"/>
<protein>
    <recommendedName>
        <fullName evidence="3">histidine kinase</fullName>
        <ecNumber evidence="3">2.7.13.3</ecNumber>
    </recommendedName>
</protein>
<comment type="catalytic activity">
    <reaction evidence="1">
        <text>ATP + protein L-histidine = ADP + protein N-phospho-L-histidine.</text>
        <dbReference type="EC" id="2.7.13.3"/>
    </reaction>
</comment>
<dbReference type="InterPro" id="IPR036890">
    <property type="entry name" value="HATPase_C_sf"/>
</dbReference>
<gene>
    <name evidence="11" type="ORF">E3T53_11390</name>
</gene>
<dbReference type="GO" id="GO:0005886">
    <property type="term" value="C:plasma membrane"/>
    <property type="evidence" value="ECO:0007669"/>
    <property type="project" value="UniProtKB-SubCell"/>
</dbReference>
<evidence type="ECO:0000256" key="1">
    <source>
        <dbReference type="ARBA" id="ARBA00000085"/>
    </source>
</evidence>